<name>X1PAS9_9ZZZZ</name>
<accession>X1PAS9</accession>
<proteinExistence type="predicted"/>
<protein>
    <submittedName>
        <fullName evidence="1">Uncharacterized protein</fullName>
    </submittedName>
</protein>
<gene>
    <name evidence="1" type="ORF">S06H3_40268</name>
</gene>
<comment type="caution">
    <text evidence="1">The sequence shown here is derived from an EMBL/GenBank/DDBJ whole genome shotgun (WGS) entry which is preliminary data.</text>
</comment>
<evidence type="ECO:0000313" key="1">
    <source>
        <dbReference type="EMBL" id="GAI36130.1"/>
    </source>
</evidence>
<sequence>MLLRVLGYAAGRIANRLERKGGHLAAEPEGFIVEDSEGPLKKGELERAAIWAKGIVESKK</sequence>
<reference evidence="1" key="1">
    <citation type="journal article" date="2014" name="Front. Microbiol.">
        <title>High frequency of phylogenetically diverse reductive dehalogenase-homologous genes in deep subseafloor sedimentary metagenomes.</title>
        <authorList>
            <person name="Kawai M."/>
            <person name="Futagami T."/>
            <person name="Toyoda A."/>
            <person name="Takaki Y."/>
            <person name="Nishi S."/>
            <person name="Hori S."/>
            <person name="Arai W."/>
            <person name="Tsubouchi T."/>
            <person name="Morono Y."/>
            <person name="Uchiyama I."/>
            <person name="Ito T."/>
            <person name="Fujiyama A."/>
            <person name="Inagaki F."/>
            <person name="Takami H."/>
        </authorList>
    </citation>
    <scope>NUCLEOTIDE SEQUENCE</scope>
    <source>
        <strain evidence="1">Expedition CK06-06</strain>
    </source>
</reference>
<organism evidence="1">
    <name type="scientific">marine sediment metagenome</name>
    <dbReference type="NCBI Taxonomy" id="412755"/>
    <lineage>
        <taxon>unclassified sequences</taxon>
        <taxon>metagenomes</taxon>
        <taxon>ecological metagenomes</taxon>
    </lineage>
</organism>
<dbReference type="AlphaFoldDB" id="X1PAS9"/>
<dbReference type="EMBL" id="BARV01024700">
    <property type="protein sequence ID" value="GAI36130.1"/>
    <property type="molecule type" value="Genomic_DNA"/>
</dbReference>